<dbReference type="InterPro" id="IPR006463">
    <property type="entry name" value="MiaB_methiolase"/>
</dbReference>
<dbReference type="EC" id="2.8.4.3" evidence="8 13"/>
<protein>
    <recommendedName>
        <fullName evidence="10 13">tRNA-2-methylthio-N(6)-dimethylallyladenosine synthase</fullName>
        <ecNumber evidence="8 13">2.8.4.3</ecNumber>
    </recommendedName>
    <alternativeName>
        <fullName evidence="12 13">(Dimethylallyl)adenosine tRNA methylthiotransferase MiaB</fullName>
    </alternativeName>
    <alternativeName>
        <fullName evidence="11 13">tRNA-i(6)A37 methylthiotransferase</fullName>
    </alternativeName>
</protein>
<dbReference type="SFLD" id="SFLDG01061">
    <property type="entry name" value="methylthiotransferase"/>
    <property type="match status" value="1"/>
</dbReference>
<dbReference type="InterPro" id="IPR006638">
    <property type="entry name" value="Elp3/MiaA/NifB-like_rSAM"/>
</dbReference>
<sequence>MTNSSTFYIRTYGCQMNERDSEIMAGQLREMGYSPVPDEKSADLVIVNTCAVRGSAEQHALGYVGQLKQLKDQKSSMKLAVAGCMSQEPGTIAWLKKYASHVDLVFGTHNLHELPKLLDEVEERGEMVVDVWKTAGEVVEHLPSQRADGVQAYVNIIYGCDKFCTYCIVPFTRGKERSREIPAIVEEVEALAREGYQDITVLGQNVNSYGHDLTPPVDLADLLVRLEKVDGVRWLRYTTSHPRDFSQKLIDVIAQSHKVTRHVHLPVQSGSNSILKRMNRKYTREQYLDLMERVKAAIPDAVLTTDIIVGFPGETEDDFEQTMDLIKTVRYDAAFTFIYSPREKTPAARWEGRDPVPNPVKKDRLNRLMDLQYRISLEANQRLVGRTELVLVEGLSKKNPNVWAGRTHTNKVVLLERDPDVDLIDRFVPVKITQAKTFYLGGEVVGAPVSERSRRRRVELPLV</sequence>
<evidence type="ECO:0000256" key="3">
    <source>
        <dbReference type="ARBA" id="ARBA00022679"/>
    </source>
</evidence>
<keyword evidence="13" id="KW-0963">Cytoplasm</keyword>
<keyword evidence="7 13" id="KW-0411">Iron-sulfur</keyword>
<dbReference type="EMBL" id="PXYT01000001">
    <property type="protein sequence ID" value="PSR31719.1"/>
    <property type="molecule type" value="Genomic_DNA"/>
</dbReference>
<dbReference type="InterPro" id="IPR013848">
    <property type="entry name" value="Methylthiotransferase_N"/>
</dbReference>
<feature type="binding site" evidence="13">
    <location>
        <position position="164"/>
    </location>
    <ligand>
        <name>[4Fe-4S] cluster</name>
        <dbReference type="ChEBI" id="CHEBI:49883"/>
        <label>2</label>
        <note>4Fe-4S-S-AdoMet</note>
    </ligand>
</feature>
<evidence type="ECO:0000256" key="2">
    <source>
        <dbReference type="ARBA" id="ARBA00022485"/>
    </source>
</evidence>
<gene>
    <name evidence="13 17" type="primary">miaB</name>
    <name evidence="17" type="ORF">C7B43_00385</name>
</gene>
<dbReference type="HAMAP" id="MF_01864">
    <property type="entry name" value="tRNA_metthiotr_MiaB"/>
    <property type="match status" value="1"/>
</dbReference>
<dbReference type="PANTHER" id="PTHR43020">
    <property type="entry name" value="CDK5 REGULATORY SUBUNIT-ASSOCIATED PROTEIN 1"/>
    <property type="match status" value="1"/>
</dbReference>
<feature type="binding site" evidence="13">
    <location>
        <position position="84"/>
    </location>
    <ligand>
        <name>[4Fe-4S] cluster</name>
        <dbReference type="ChEBI" id="CHEBI:49883"/>
        <label>1</label>
    </ligand>
</feature>
<evidence type="ECO:0000256" key="7">
    <source>
        <dbReference type="ARBA" id="ARBA00023014"/>
    </source>
</evidence>
<dbReference type="GO" id="GO:0035597">
    <property type="term" value="F:tRNA-2-methylthio-N(6)-dimethylallyladenosine(37) synthase activity"/>
    <property type="evidence" value="ECO:0007669"/>
    <property type="project" value="UniProtKB-EC"/>
</dbReference>
<evidence type="ECO:0000256" key="6">
    <source>
        <dbReference type="ARBA" id="ARBA00023004"/>
    </source>
</evidence>
<dbReference type="PROSITE" id="PS01278">
    <property type="entry name" value="MTTASE_RADICAL"/>
    <property type="match status" value="1"/>
</dbReference>
<dbReference type="Pfam" id="PF01938">
    <property type="entry name" value="TRAM"/>
    <property type="match status" value="1"/>
</dbReference>
<dbReference type="FunFam" id="3.40.50.12160:FF:000003">
    <property type="entry name" value="CDK5 regulatory subunit-associated protein 1"/>
    <property type="match status" value="1"/>
</dbReference>
<feature type="binding site" evidence="13">
    <location>
        <position position="167"/>
    </location>
    <ligand>
        <name>[4Fe-4S] cluster</name>
        <dbReference type="ChEBI" id="CHEBI:49883"/>
        <label>2</label>
        <note>4Fe-4S-S-AdoMet</note>
    </ligand>
</feature>
<dbReference type="PROSITE" id="PS51918">
    <property type="entry name" value="RADICAL_SAM"/>
    <property type="match status" value="1"/>
</dbReference>
<evidence type="ECO:0000256" key="9">
    <source>
        <dbReference type="ARBA" id="ARBA00051425"/>
    </source>
</evidence>
<evidence type="ECO:0000256" key="4">
    <source>
        <dbReference type="ARBA" id="ARBA00022691"/>
    </source>
</evidence>
<proteinExistence type="inferred from homology"/>
<evidence type="ECO:0000259" key="15">
    <source>
        <dbReference type="PROSITE" id="PS51449"/>
    </source>
</evidence>
<evidence type="ECO:0000259" key="14">
    <source>
        <dbReference type="PROSITE" id="PS50926"/>
    </source>
</evidence>
<evidence type="ECO:0000259" key="16">
    <source>
        <dbReference type="PROSITE" id="PS51918"/>
    </source>
</evidence>
<name>A0A2T2XB47_9FIRM</name>
<comment type="caution">
    <text evidence="17">The sequence shown here is derived from an EMBL/GenBank/DDBJ whole genome shotgun (WGS) entry which is preliminary data.</text>
</comment>
<comment type="cofactor">
    <cofactor evidence="13">
        <name>[4Fe-4S] cluster</name>
        <dbReference type="ChEBI" id="CHEBI:49883"/>
    </cofactor>
    <text evidence="13">Binds 2 [4Fe-4S] clusters. One cluster is coordinated with 3 cysteines and an exchangeable S-adenosyl-L-methionine.</text>
</comment>
<feature type="binding site" evidence="13">
    <location>
        <position position="160"/>
    </location>
    <ligand>
        <name>[4Fe-4S] cluster</name>
        <dbReference type="ChEBI" id="CHEBI:49883"/>
        <label>2</label>
        <note>4Fe-4S-S-AdoMet</note>
    </ligand>
</feature>
<keyword evidence="3 13" id="KW-0808">Transferase</keyword>
<dbReference type="GO" id="GO:0005829">
    <property type="term" value="C:cytosol"/>
    <property type="evidence" value="ECO:0007669"/>
    <property type="project" value="TreeGrafter"/>
</dbReference>
<dbReference type="InterPro" id="IPR023404">
    <property type="entry name" value="rSAM_horseshoe"/>
</dbReference>
<keyword evidence="6 13" id="KW-0408">Iron</keyword>
<dbReference type="InterPro" id="IPR020612">
    <property type="entry name" value="Methylthiotransferase_CS"/>
</dbReference>
<dbReference type="SMART" id="SM00729">
    <property type="entry name" value="Elp3"/>
    <property type="match status" value="1"/>
</dbReference>
<dbReference type="SFLD" id="SFLDF00273">
    <property type="entry name" value="(dimethylallyl)adenosine_tRNA"/>
    <property type="match status" value="1"/>
</dbReference>
<dbReference type="Proteomes" id="UP000242699">
    <property type="component" value="Unassembled WGS sequence"/>
</dbReference>
<evidence type="ECO:0000256" key="13">
    <source>
        <dbReference type="HAMAP-Rule" id="MF_01864"/>
    </source>
</evidence>
<dbReference type="SUPFAM" id="SSF102114">
    <property type="entry name" value="Radical SAM enzymes"/>
    <property type="match status" value="1"/>
</dbReference>
<feature type="domain" description="TRAM" evidence="14">
    <location>
        <begin position="381"/>
        <end position="446"/>
    </location>
</feature>
<dbReference type="GO" id="GO:0046872">
    <property type="term" value="F:metal ion binding"/>
    <property type="evidence" value="ECO:0007669"/>
    <property type="project" value="UniProtKB-KW"/>
</dbReference>
<dbReference type="InterPro" id="IPR005839">
    <property type="entry name" value="Methylthiotransferase"/>
</dbReference>
<dbReference type="Gene3D" id="3.80.30.20">
    <property type="entry name" value="tm_1862 like domain"/>
    <property type="match status" value="1"/>
</dbReference>
<evidence type="ECO:0000256" key="5">
    <source>
        <dbReference type="ARBA" id="ARBA00022723"/>
    </source>
</evidence>
<keyword evidence="2 13" id="KW-0004">4Fe-4S</keyword>
<evidence type="ECO:0000256" key="8">
    <source>
        <dbReference type="ARBA" id="ARBA00033765"/>
    </source>
</evidence>
<dbReference type="InterPro" id="IPR038135">
    <property type="entry name" value="Methylthiotransferase_N_sf"/>
</dbReference>
<feature type="domain" description="Radical SAM core" evidence="16">
    <location>
        <begin position="146"/>
        <end position="378"/>
    </location>
</feature>
<dbReference type="NCBIfam" id="TIGR00089">
    <property type="entry name" value="MiaB/RimO family radical SAM methylthiotransferase"/>
    <property type="match status" value="1"/>
</dbReference>
<evidence type="ECO:0000256" key="11">
    <source>
        <dbReference type="ARBA" id="ARBA00080698"/>
    </source>
</evidence>
<dbReference type="InterPro" id="IPR058240">
    <property type="entry name" value="rSAM_sf"/>
</dbReference>
<dbReference type="CDD" id="cd01335">
    <property type="entry name" value="Radical_SAM"/>
    <property type="match status" value="1"/>
</dbReference>
<keyword evidence="5 13" id="KW-0479">Metal-binding</keyword>
<comment type="subcellular location">
    <subcellularLocation>
        <location evidence="13">Cytoplasm</location>
    </subcellularLocation>
</comment>
<evidence type="ECO:0000256" key="1">
    <source>
        <dbReference type="ARBA" id="ARBA00003234"/>
    </source>
</evidence>
<reference evidence="17 18" key="1">
    <citation type="journal article" date="2014" name="BMC Genomics">
        <title>Comparison of environmental and isolate Sulfobacillus genomes reveals diverse carbon, sulfur, nitrogen, and hydrogen metabolisms.</title>
        <authorList>
            <person name="Justice N.B."/>
            <person name="Norman A."/>
            <person name="Brown C.T."/>
            <person name="Singh A."/>
            <person name="Thomas B.C."/>
            <person name="Banfield J.F."/>
        </authorList>
    </citation>
    <scope>NUCLEOTIDE SEQUENCE [LARGE SCALE GENOMIC DNA]</scope>
    <source>
        <strain evidence="17">AMDSBA1</strain>
    </source>
</reference>
<feature type="binding site" evidence="13">
    <location>
        <position position="50"/>
    </location>
    <ligand>
        <name>[4Fe-4S] cluster</name>
        <dbReference type="ChEBI" id="CHEBI:49883"/>
        <label>1</label>
    </ligand>
</feature>
<keyword evidence="13" id="KW-0819">tRNA processing</keyword>
<dbReference type="GO" id="GO:0051539">
    <property type="term" value="F:4 iron, 4 sulfur cluster binding"/>
    <property type="evidence" value="ECO:0007669"/>
    <property type="project" value="UniProtKB-UniRule"/>
</dbReference>
<comment type="subunit">
    <text evidence="13">Monomer.</text>
</comment>
<feature type="binding site" evidence="13">
    <location>
        <position position="14"/>
    </location>
    <ligand>
        <name>[4Fe-4S] cluster</name>
        <dbReference type="ChEBI" id="CHEBI:49883"/>
        <label>1</label>
    </ligand>
</feature>
<comment type="similarity">
    <text evidence="13">Belongs to the methylthiotransferase family. MiaB subfamily.</text>
</comment>
<evidence type="ECO:0000313" key="18">
    <source>
        <dbReference type="Proteomes" id="UP000242699"/>
    </source>
</evidence>
<dbReference type="InterPro" id="IPR002792">
    <property type="entry name" value="TRAM_dom"/>
</dbReference>
<comment type="catalytic activity">
    <reaction evidence="9 13">
        <text>N(6)-dimethylallyladenosine(37) in tRNA + (sulfur carrier)-SH + AH2 + 2 S-adenosyl-L-methionine = 2-methylsulfanyl-N(6)-dimethylallyladenosine(37) in tRNA + (sulfur carrier)-H + 5'-deoxyadenosine + L-methionine + A + S-adenosyl-L-homocysteine + 2 H(+)</text>
        <dbReference type="Rhea" id="RHEA:37067"/>
        <dbReference type="Rhea" id="RHEA-COMP:10375"/>
        <dbReference type="Rhea" id="RHEA-COMP:10376"/>
        <dbReference type="Rhea" id="RHEA-COMP:14737"/>
        <dbReference type="Rhea" id="RHEA-COMP:14739"/>
        <dbReference type="ChEBI" id="CHEBI:13193"/>
        <dbReference type="ChEBI" id="CHEBI:15378"/>
        <dbReference type="ChEBI" id="CHEBI:17319"/>
        <dbReference type="ChEBI" id="CHEBI:17499"/>
        <dbReference type="ChEBI" id="CHEBI:29917"/>
        <dbReference type="ChEBI" id="CHEBI:57844"/>
        <dbReference type="ChEBI" id="CHEBI:57856"/>
        <dbReference type="ChEBI" id="CHEBI:59789"/>
        <dbReference type="ChEBI" id="CHEBI:64428"/>
        <dbReference type="ChEBI" id="CHEBI:74415"/>
        <dbReference type="ChEBI" id="CHEBI:74417"/>
        <dbReference type="EC" id="2.8.4.3"/>
    </reaction>
</comment>
<accession>A0A2T2XB47</accession>
<comment type="function">
    <text evidence="1 13">Catalyzes the methylthiolation of N6-(dimethylallyl)adenosine (i(6)A), leading to the formation of 2-methylthio-N6-(dimethylallyl)adenosine (ms(2)i(6)A) at position 37 in tRNAs that read codons beginning with uridine.</text>
</comment>
<evidence type="ECO:0000256" key="10">
    <source>
        <dbReference type="ARBA" id="ARBA00068570"/>
    </source>
</evidence>
<dbReference type="PANTHER" id="PTHR43020:SF2">
    <property type="entry name" value="MITOCHONDRIAL TRNA METHYLTHIOTRANSFERASE CDK5RAP1"/>
    <property type="match status" value="1"/>
</dbReference>
<evidence type="ECO:0000313" key="17">
    <source>
        <dbReference type="EMBL" id="PSR31719.1"/>
    </source>
</evidence>
<dbReference type="NCBIfam" id="TIGR01574">
    <property type="entry name" value="miaB-methiolase"/>
    <property type="match status" value="1"/>
</dbReference>
<dbReference type="Pfam" id="PF00919">
    <property type="entry name" value="UPF0004"/>
    <property type="match status" value="1"/>
</dbReference>
<feature type="domain" description="MTTase N-terminal" evidence="15">
    <location>
        <begin position="5"/>
        <end position="123"/>
    </location>
</feature>
<dbReference type="InterPro" id="IPR007197">
    <property type="entry name" value="rSAM"/>
</dbReference>
<dbReference type="AlphaFoldDB" id="A0A2T2XB47"/>
<dbReference type="FunFam" id="3.80.30.20:FF:000001">
    <property type="entry name" value="tRNA-2-methylthio-N(6)-dimethylallyladenosine synthase 2"/>
    <property type="match status" value="1"/>
</dbReference>
<dbReference type="SFLD" id="SFLDS00029">
    <property type="entry name" value="Radical_SAM"/>
    <property type="match status" value="1"/>
</dbReference>
<keyword evidence="4 13" id="KW-0949">S-adenosyl-L-methionine</keyword>
<evidence type="ECO:0000256" key="12">
    <source>
        <dbReference type="ARBA" id="ARBA00081141"/>
    </source>
</evidence>
<organism evidence="17 18">
    <name type="scientific">Sulfobacillus benefaciens</name>
    <dbReference type="NCBI Taxonomy" id="453960"/>
    <lineage>
        <taxon>Bacteria</taxon>
        <taxon>Bacillati</taxon>
        <taxon>Bacillota</taxon>
        <taxon>Clostridia</taxon>
        <taxon>Eubacteriales</taxon>
        <taxon>Clostridiales Family XVII. Incertae Sedis</taxon>
        <taxon>Sulfobacillus</taxon>
    </lineage>
</organism>
<dbReference type="PROSITE" id="PS51449">
    <property type="entry name" value="MTTASE_N"/>
    <property type="match status" value="1"/>
</dbReference>
<dbReference type="SFLD" id="SFLDG01082">
    <property type="entry name" value="B12-binding_domain_containing"/>
    <property type="match status" value="1"/>
</dbReference>
<dbReference type="Gene3D" id="3.40.50.12160">
    <property type="entry name" value="Methylthiotransferase, N-terminal domain"/>
    <property type="match status" value="1"/>
</dbReference>
<dbReference type="PROSITE" id="PS50926">
    <property type="entry name" value="TRAM"/>
    <property type="match status" value="1"/>
</dbReference>
<dbReference type="Pfam" id="PF04055">
    <property type="entry name" value="Radical_SAM"/>
    <property type="match status" value="1"/>
</dbReference>